<evidence type="ECO:0000313" key="4">
    <source>
        <dbReference type="EMBL" id="NYE71815.1"/>
    </source>
</evidence>
<dbReference type="InterPro" id="IPR001940">
    <property type="entry name" value="Peptidase_S1C"/>
</dbReference>
<dbReference type="RefSeq" id="WP_179752223.1">
    <property type="nucleotide sequence ID" value="NZ_JACCBU010000001.1"/>
</dbReference>
<dbReference type="PRINTS" id="PR00834">
    <property type="entry name" value="PROTEASES2C"/>
</dbReference>
<feature type="region of interest" description="Disordered" evidence="3">
    <location>
        <begin position="1"/>
        <end position="64"/>
    </location>
</feature>
<protein>
    <submittedName>
        <fullName evidence="4">Putative serine protease PepD</fullName>
        <ecNumber evidence="4">3.4.21.-</ecNumber>
    </submittedName>
</protein>
<evidence type="ECO:0000256" key="2">
    <source>
        <dbReference type="ARBA" id="ARBA00022801"/>
    </source>
</evidence>
<feature type="compositionally biased region" description="Basic and acidic residues" evidence="3">
    <location>
        <begin position="1"/>
        <end position="10"/>
    </location>
</feature>
<sequence>MTYPNHDQDPRGSGAGWPGLGRPAGPPMESGRPGPAGPFAPPPGPFEAPPVPAAGRPAPPRRGRAGTVAVAATVALVVGGLSGVGATQLIDRAEPITQIVQGQRPAPRSVGETEAEQAAAVILPSVVQVRAGRGSGSGVVIDGAGHVITNHHVIAGSQTVRLVRADGRSVSARIIGSDATNDIAVLQADNANGLPAADLGDSDELRIGQSVLAVGSPLGLNGTVTAGIVSAIQGRSTPRAMIQTDASINPGNSGGPLVDLDGRVVGINTSIATLGGRTSGNIGIGFAVPIDRAVDVAERILTG</sequence>
<dbReference type="PANTHER" id="PTHR43343">
    <property type="entry name" value="PEPTIDASE S12"/>
    <property type="match status" value="1"/>
</dbReference>
<gene>
    <name evidence="4" type="ORF">BKA15_003144</name>
</gene>
<accession>A0A7Y9I840</accession>
<reference evidence="4 5" key="1">
    <citation type="submission" date="2020-07" db="EMBL/GenBank/DDBJ databases">
        <title>Sequencing the genomes of 1000 actinobacteria strains.</title>
        <authorList>
            <person name="Klenk H.-P."/>
        </authorList>
    </citation>
    <scope>NUCLEOTIDE SEQUENCE [LARGE SCALE GENOMIC DNA]</scope>
    <source>
        <strain evidence="4 5">DSM 22083</strain>
    </source>
</reference>
<dbReference type="Pfam" id="PF13365">
    <property type="entry name" value="Trypsin_2"/>
    <property type="match status" value="1"/>
</dbReference>
<dbReference type="AlphaFoldDB" id="A0A7Y9I840"/>
<dbReference type="GO" id="GO:0006508">
    <property type="term" value="P:proteolysis"/>
    <property type="evidence" value="ECO:0007669"/>
    <property type="project" value="UniProtKB-KW"/>
</dbReference>
<keyword evidence="2 4" id="KW-0378">Hydrolase</keyword>
<dbReference type="GO" id="GO:0004252">
    <property type="term" value="F:serine-type endopeptidase activity"/>
    <property type="evidence" value="ECO:0007669"/>
    <property type="project" value="InterPro"/>
</dbReference>
<name>A0A7Y9I840_9ACTN</name>
<dbReference type="InterPro" id="IPR009003">
    <property type="entry name" value="Peptidase_S1_PA"/>
</dbReference>
<dbReference type="Proteomes" id="UP000569914">
    <property type="component" value="Unassembled WGS sequence"/>
</dbReference>
<organism evidence="4 5">
    <name type="scientific">Microlunatus parietis</name>
    <dbReference type="NCBI Taxonomy" id="682979"/>
    <lineage>
        <taxon>Bacteria</taxon>
        <taxon>Bacillati</taxon>
        <taxon>Actinomycetota</taxon>
        <taxon>Actinomycetes</taxon>
        <taxon>Propionibacteriales</taxon>
        <taxon>Propionibacteriaceae</taxon>
        <taxon>Microlunatus</taxon>
    </lineage>
</organism>
<dbReference type="SUPFAM" id="SSF50494">
    <property type="entry name" value="Trypsin-like serine proteases"/>
    <property type="match status" value="1"/>
</dbReference>
<evidence type="ECO:0000256" key="3">
    <source>
        <dbReference type="SAM" id="MobiDB-lite"/>
    </source>
</evidence>
<evidence type="ECO:0000256" key="1">
    <source>
        <dbReference type="ARBA" id="ARBA00022670"/>
    </source>
</evidence>
<keyword evidence="1 4" id="KW-0645">Protease</keyword>
<feature type="compositionally biased region" description="Pro residues" evidence="3">
    <location>
        <begin position="35"/>
        <end position="58"/>
    </location>
</feature>
<proteinExistence type="predicted"/>
<dbReference type="EMBL" id="JACCBU010000001">
    <property type="protein sequence ID" value="NYE71815.1"/>
    <property type="molecule type" value="Genomic_DNA"/>
</dbReference>
<comment type="caution">
    <text evidence="4">The sequence shown here is derived from an EMBL/GenBank/DDBJ whole genome shotgun (WGS) entry which is preliminary data.</text>
</comment>
<dbReference type="EC" id="3.4.21.-" evidence="4"/>
<dbReference type="Gene3D" id="2.40.10.120">
    <property type="match status" value="1"/>
</dbReference>
<dbReference type="PANTHER" id="PTHR43343:SF3">
    <property type="entry name" value="PROTEASE DO-LIKE 8, CHLOROPLASTIC"/>
    <property type="match status" value="1"/>
</dbReference>
<keyword evidence="5" id="KW-1185">Reference proteome</keyword>
<dbReference type="InterPro" id="IPR051201">
    <property type="entry name" value="Chloro_Bact_Ser_Proteases"/>
</dbReference>
<evidence type="ECO:0000313" key="5">
    <source>
        <dbReference type="Proteomes" id="UP000569914"/>
    </source>
</evidence>